<evidence type="ECO:0000313" key="9">
    <source>
        <dbReference type="Proteomes" id="UP000308671"/>
    </source>
</evidence>
<keyword evidence="5 7" id="KW-0472">Membrane</keyword>
<evidence type="ECO:0000256" key="3">
    <source>
        <dbReference type="ARBA" id="ARBA00022692"/>
    </source>
</evidence>
<keyword evidence="4 7" id="KW-1133">Transmembrane helix</keyword>
<dbReference type="Pfam" id="PF13520">
    <property type="entry name" value="AA_permease_2"/>
    <property type="match status" value="1"/>
</dbReference>
<keyword evidence="9" id="KW-1185">Reference proteome</keyword>
<name>A0A4V4HV41_9HELO</name>
<feature type="transmembrane region" description="Helical" evidence="7">
    <location>
        <begin position="240"/>
        <end position="263"/>
    </location>
</feature>
<feature type="transmembrane region" description="Helical" evidence="7">
    <location>
        <begin position="96"/>
        <end position="118"/>
    </location>
</feature>
<feature type="transmembrane region" description="Helical" evidence="7">
    <location>
        <begin position="49"/>
        <end position="76"/>
    </location>
</feature>
<comment type="subcellular location">
    <subcellularLocation>
        <location evidence="1">Membrane</location>
        <topology evidence="1">Multi-pass membrane protein</topology>
    </subcellularLocation>
</comment>
<dbReference type="EMBL" id="PQXL01000099">
    <property type="protein sequence ID" value="THV51776.1"/>
    <property type="molecule type" value="Genomic_DNA"/>
</dbReference>
<gene>
    <name evidence="8" type="ORF">BGAL_0099g00150</name>
</gene>
<reference evidence="8 9" key="1">
    <citation type="submission" date="2017-12" db="EMBL/GenBank/DDBJ databases">
        <title>Comparative genomics of Botrytis spp.</title>
        <authorList>
            <person name="Valero-Jimenez C.A."/>
            <person name="Tapia P."/>
            <person name="Veloso J."/>
            <person name="Silva-Moreno E."/>
            <person name="Staats M."/>
            <person name="Valdes J.H."/>
            <person name="Van Kan J.A.L."/>
        </authorList>
    </citation>
    <scope>NUCLEOTIDE SEQUENCE [LARGE SCALE GENOMIC DNA]</scope>
    <source>
        <strain evidence="8 9">MUCL435</strain>
    </source>
</reference>
<feature type="transmembrane region" description="Helical" evidence="7">
    <location>
        <begin position="213"/>
        <end position="233"/>
    </location>
</feature>
<dbReference type="PANTHER" id="PTHR45649:SF1">
    <property type="entry name" value="TRANSPORTER, PUTATIVE (EUROFUNG)-RELATED"/>
    <property type="match status" value="1"/>
</dbReference>
<feature type="transmembrane region" description="Helical" evidence="7">
    <location>
        <begin position="448"/>
        <end position="473"/>
    </location>
</feature>
<accession>A0A4V4HV41</accession>
<dbReference type="GO" id="GO:0022857">
    <property type="term" value="F:transmembrane transporter activity"/>
    <property type="evidence" value="ECO:0007669"/>
    <property type="project" value="InterPro"/>
</dbReference>
<feature type="transmembrane region" description="Helical" evidence="7">
    <location>
        <begin position="422"/>
        <end position="442"/>
    </location>
</feature>
<dbReference type="OrthoDB" id="3257095at2759"/>
<feature type="transmembrane region" description="Helical" evidence="7">
    <location>
        <begin position="288"/>
        <end position="306"/>
    </location>
</feature>
<dbReference type="Gene3D" id="1.20.1740.10">
    <property type="entry name" value="Amino acid/polyamine transporter I"/>
    <property type="match status" value="1"/>
</dbReference>
<proteinExistence type="predicted"/>
<keyword evidence="3 7" id="KW-0812">Transmembrane</keyword>
<feature type="transmembrane region" description="Helical" evidence="7">
    <location>
        <begin position="318"/>
        <end position="343"/>
    </location>
</feature>
<feature type="transmembrane region" description="Helical" evidence="7">
    <location>
        <begin position="529"/>
        <end position="550"/>
    </location>
</feature>
<keyword evidence="2" id="KW-0813">Transport</keyword>
<evidence type="ECO:0000256" key="5">
    <source>
        <dbReference type="ARBA" id="ARBA00023136"/>
    </source>
</evidence>
<dbReference type="InterPro" id="IPR002293">
    <property type="entry name" value="AA/rel_permease1"/>
</dbReference>
<organism evidence="8 9">
    <name type="scientific">Botrytis galanthina</name>
    <dbReference type="NCBI Taxonomy" id="278940"/>
    <lineage>
        <taxon>Eukaryota</taxon>
        <taxon>Fungi</taxon>
        <taxon>Dikarya</taxon>
        <taxon>Ascomycota</taxon>
        <taxon>Pezizomycotina</taxon>
        <taxon>Leotiomycetes</taxon>
        <taxon>Helotiales</taxon>
        <taxon>Sclerotiniaceae</taxon>
        <taxon>Botrytis</taxon>
    </lineage>
</organism>
<evidence type="ECO:0008006" key="10">
    <source>
        <dbReference type="Google" id="ProtNLM"/>
    </source>
</evidence>
<evidence type="ECO:0000256" key="2">
    <source>
        <dbReference type="ARBA" id="ARBA00022448"/>
    </source>
</evidence>
<evidence type="ECO:0000256" key="6">
    <source>
        <dbReference type="SAM" id="MobiDB-lite"/>
    </source>
</evidence>
<comment type="caution">
    <text evidence="8">The sequence shown here is derived from an EMBL/GenBank/DDBJ whole genome shotgun (WGS) entry which is preliminary data.</text>
</comment>
<dbReference type="AlphaFoldDB" id="A0A4V4HV41"/>
<dbReference type="Proteomes" id="UP000308671">
    <property type="component" value="Unassembled WGS sequence"/>
</dbReference>
<feature type="transmembrane region" description="Helical" evidence="7">
    <location>
        <begin position="493"/>
        <end position="517"/>
    </location>
</feature>
<feature type="region of interest" description="Disordered" evidence="6">
    <location>
        <begin position="13"/>
        <end position="33"/>
    </location>
</feature>
<evidence type="ECO:0000256" key="4">
    <source>
        <dbReference type="ARBA" id="ARBA00022989"/>
    </source>
</evidence>
<feature type="transmembrane region" description="Helical" evidence="7">
    <location>
        <begin position="176"/>
        <end position="201"/>
    </location>
</feature>
<sequence length="567" mass="62734">MEDKHVELGVMARSTSSDEIPHARSKGNASRDDQEMAYFGKRQQLKRNFGFLSIAGFVCSLLSTWEGMFAVFLYGFQNGGPAGLVASFRLSLASTQTLVAYTNVRCSVRLHLLLRWYIMYRRKFGRDVLDVRIAFHREFLNLTSGLRMPLSGGQYHWVSILAPKSHAKFLSYMTGWLTVIGWQAGQASMAFLCATLIQALVILNHPTYVPERWQATLIFYAVLAFILFVNTYLARWLPKIEGFVLCIHILGFFGILIPLVYIAPHGKPSDVFATFINGGGWSSNGTSFFIGLITSVFSFLGADSACHMSEEVHNASTVIPWAMISSIVLNGVLGFALLIALLFCLGDIDAALTSATGFPFIEIFRGATNSNAAATGMTLVILFILLAAAIGIMATASRLLWSFARDNGVPGSAYISRVHEPTALPIYSILVSAVISLLLALINIGSTAAFNSIVSVNVAAFFTSYMIPIILILKKRLRKDPIKDKIHWGPWKLGPILGPIANIAGLIYSTITMFFSFWPNTQVVTPVTMNWSCVIFVAAILYSVVFYMIWGKHAYKWPIVDPIRRRQ</sequence>
<feature type="transmembrane region" description="Helical" evidence="7">
    <location>
        <begin position="379"/>
        <end position="401"/>
    </location>
</feature>
<dbReference type="PANTHER" id="PTHR45649">
    <property type="entry name" value="AMINO-ACID PERMEASE BAT1"/>
    <property type="match status" value="1"/>
</dbReference>
<evidence type="ECO:0000313" key="8">
    <source>
        <dbReference type="EMBL" id="THV51776.1"/>
    </source>
</evidence>
<protein>
    <recommendedName>
        <fullName evidence="10">Amino acid permease/ SLC12A domain-containing protein</fullName>
    </recommendedName>
</protein>
<evidence type="ECO:0000256" key="1">
    <source>
        <dbReference type="ARBA" id="ARBA00004141"/>
    </source>
</evidence>
<dbReference type="GO" id="GO:0016020">
    <property type="term" value="C:membrane"/>
    <property type="evidence" value="ECO:0007669"/>
    <property type="project" value="UniProtKB-SubCell"/>
</dbReference>
<evidence type="ECO:0000256" key="7">
    <source>
        <dbReference type="SAM" id="Phobius"/>
    </source>
</evidence>